<feature type="compositionally biased region" description="Acidic residues" evidence="1">
    <location>
        <begin position="159"/>
        <end position="170"/>
    </location>
</feature>
<dbReference type="AlphaFoldDB" id="A0A9N9JJT7"/>
<gene>
    <name evidence="3" type="ORF">RFULGI_LOCUS16110</name>
</gene>
<dbReference type="OrthoDB" id="300780at2759"/>
<feature type="non-terminal residue" evidence="3">
    <location>
        <position position="1"/>
    </location>
</feature>
<dbReference type="InterPro" id="IPR004583">
    <property type="entry name" value="DNA_repair_Rad4"/>
</dbReference>
<dbReference type="GO" id="GO:0006289">
    <property type="term" value="P:nucleotide-excision repair"/>
    <property type="evidence" value="ECO:0007669"/>
    <property type="project" value="InterPro"/>
</dbReference>
<dbReference type="GO" id="GO:0003684">
    <property type="term" value="F:damaged DNA binding"/>
    <property type="evidence" value="ECO:0007669"/>
    <property type="project" value="InterPro"/>
</dbReference>
<dbReference type="SMART" id="SM01032">
    <property type="entry name" value="BHD_3"/>
    <property type="match status" value="1"/>
</dbReference>
<dbReference type="InterPro" id="IPR042488">
    <property type="entry name" value="Rad4_BHD3_sf"/>
</dbReference>
<dbReference type="GO" id="GO:0071942">
    <property type="term" value="C:XPC complex"/>
    <property type="evidence" value="ECO:0007669"/>
    <property type="project" value="TreeGrafter"/>
</dbReference>
<dbReference type="GO" id="GO:0000111">
    <property type="term" value="C:nucleotide-excision repair factor 2 complex"/>
    <property type="evidence" value="ECO:0007669"/>
    <property type="project" value="TreeGrafter"/>
</dbReference>
<organism evidence="3 4">
    <name type="scientific">Racocetra fulgida</name>
    <dbReference type="NCBI Taxonomy" id="60492"/>
    <lineage>
        <taxon>Eukaryota</taxon>
        <taxon>Fungi</taxon>
        <taxon>Fungi incertae sedis</taxon>
        <taxon>Mucoromycota</taxon>
        <taxon>Glomeromycotina</taxon>
        <taxon>Glomeromycetes</taxon>
        <taxon>Diversisporales</taxon>
        <taxon>Gigasporaceae</taxon>
        <taxon>Racocetra</taxon>
    </lineage>
</organism>
<reference evidence="3" key="1">
    <citation type="submission" date="2021-06" db="EMBL/GenBank/DDBJ databases">
        <authorList>
            <person name="Kallberg Y."/>
            <person name="Tangrot J."/>
            <person name="Rosling A."/>
        </authorList>
    </citation>
    <scope>NUCLEOTIDE SEQUENCE</scope>
    <source>
        <strain evidence="3">IN212</strain>
    </source>
</reference>
<proteinExistence type="predicted"/>
<keyword evidence="4" id="KW-1185">Reference proteome</keyword>
<dbReference type="Proteomes" id="UP000789396">
    <property type="component" value="Unassembled WGS sequence"/>
</dbReference>
<evidence type="ECO:0000259" key="2">
    <source>
        <dbReference type="SMART" id="SM01032"/>
    </source>
</evidence>
<dbReference type="GO" id="GO:0006298">
    <property type="term" value="P:mismatch repair"/>
    <property type="evidence" value="ECO:0007669"/>
    <property type="project" value="TreeGrafter"/>
</dbReference>
<evidence type="ECO:0000256" key="1">
    <source>
        <dbReference type="SAM" id="MobiDB-lite"/>
    </source>
</evidence>
<accession>A0A9N9JJT7</accession>
<dbReference type="PANTHER" id="PTHR12135:SF0">
    <property type="entry name" value="DNA REPAIR PROTEIN COMPLEMENTING XP-C CELLS"/>
    <property type="match status" value="1"/>
</dbReference>
<feature type="compositionally biased region" description="Basic and acidic residues" evidence="1">
    <location>
        <begin position="171"/>
        <end position="186"/>
    </location>
</feature>
<feature type="non-terminal residue" evidence="3">
    <location>
        <position position="186"/>
    </location>
</feature>
<feature type="region of interest" description="Disordered" evidence="1">
    <location>
        <begin position="159"/>
        <end position="186"/>
    </location>
</feature>
<dbReference type="Pfam" id="PF10404">
    <property type="entry name" value="BHD_2"/>
    <property type="match status" value="1"/>
</dbReference>
<dbReference type="PANTHER" id="PTHR12135">
    <property type="entry name" value="DNA REPAIR PROTEIN XP-C / RAD4"/>
    <property type="match status" value="1"/>
</dbReference>
<protein>
    <submittedName>
        <fullName evidence="3">9227_t:CDS:1</fullName>
    </submittedName>
</protein>
<comment type="caution">
    <text evidence="3">The sequence shown here is derived from an EMBL/GenBank/DDBJ whole genome shotgun (WGS) entry which is preliminary data.</text>
</comment>
<evidence type="ECO:0000313" key="4">
    <source>
        <dbReference type="Proteomes" id="UP000789396"/>
    </source>
</evidence>
<dbReference type="EMBL" id="CAJVPZ010055369">
    <property type="protein sequence ID" value="CAG8784441.1"/>
    <property type="molecule type" value="Genomic_DNA"/>
</dbReference>
<dbReference type="InterPro" id="IPR018328">
    <property type="entry name" value="Rad4_beta-hairpin_dom3"/>
</dbReference>
<feature type="domain" description="Rad4 beta-hairpin" evidence="2">
    <location>
        <begin position="58"/>
        <end position="120"/>
    </location>
</feature>
<dbReference type="InterPro" id="IPR018327">
    <property type="entry name" value="BHD_2"/>
</dbReference>
<evidence type="ECO:0000313" key="3">
    <source>
        <dbReference type="EMBL" id="CAG8784441.1"/>
    </source>
</evidence>
<dbReference type="GO" id="GO:0005737">
    <property type="term" value="C:cytoplasm"/>
    <property type="evidence" value="ECO:0007669"/>
    <property type="project" value="TreeGrafter"/>
</dbReference>
<sequence>EGQQPVKYVKARICTLSKRRAASMAELFNQEPPETSLYGEWQTEEYKSEPVIDVNITINFNNLKIYWGLLVNGVGKIAKKLHIDYGDAVVGFDFQSRRCIPVVKGIVVPEEHREILMEHVAAVNEAKKQKEISDRQKKLKTKLQVQQRIQETYGKEEEILAEDLTEDEENELYHGDTDEEKNSSHQ</sequence>
<name>A0A9N9JJT7_9GLOM</name>
<dbReference type="Gene3D" id="3.30.70.2460">
    <property type="entry name" value="Rad4, beta-hairpin domain BHD3"/>
    <property type="match status" value="1"/>
</dbReference>
<dbReference type="GO" id="GO:0003697">
    <property type="term" value="F:single-stranded DNA binding"/>
    <property type="evidence" value="ECO:0007669"/>
    <property type="project" value="TreeGrafter"/>
</dbReference>
<dbReference type="Pfam" id="PF10405">
    <property type="entry name" value="BHD_3"/>
    <property type="match status" value="1"/>
</dbReference>